<evidence type="ECO:0000313" key="5">
    <source>
        <dbReference type="Proteomes" id="UP000011688"/>
    </source>
</evidence>
<gene>
    <name evidence="4" type="ORF">C491_15977</name>
</gene>
<reference evidence="4 5" key="1">
    <citation type="journal article" date="2014" name="PLoS Genet.">
        <title>Phylogenetically driven sequencing of extremely halophilic archaea reveals strategies for static and dynamic osmo-response.</title>
        <authorList>
            <person name="Becker E.A."/>
            <person name="Seitzer P.M."/>
            <person name="Tritt A."/>
            <person name="Larsen D."/>
            <person name="Krusor M."/>
            <person name="Yao A.I."/>
            <person name="Wu D."/>
            <person name="Madern D."/>
            <person name="Eisen J.A."/>
            <person name="Darling A.E."/>
            <person name="Facciotti M.T."/>
        </authorList>
    </citation>
    <scope>NUCLEOTIDE SEQUENCE [LARGE SCALE GENOMIC DNA]</scope>
    <source>
        <strain evidence="4 5">DSM 10524</strain>
    </source>
</reference>
<dbReference type="AlphaFoldDB" id="L9X186"/>
<dbReference type="InterPro" id="IPR007050">
    <property type="entry name" value="HTH_bacterioopsin"/>
</dbReference>
<dbReference type="PANTHER" id="PTHR34236">
    <property type="entry name" value="DIMETHYL SULFOXIDE REDUCTASE TRANSCRIPTIONAL ACTIVATOR"/>
    <property type="match status" value="1"/>
</dbReference>
<organism evidence="4 5">
    <name type="scientific">Natronococcus amylolyticus DSM 10524</name>
    <dbReference type="NCBI Taxonomy" id="1227497"/>
    <lineage>
        <taxon>Archaea</taxon>
        <taxon>Methanobacteriati</taxon>
        <taxon>Methanobacteriota</taxon>
        <taxon>Stenosarchaea group</taxon>
        <taxon>Halobacteria</taxon>
        <taxon>Halobacteriales</taxon>
        <taxon>Natrialbaceae</taxon>
        <taxon>Natronococcus</taxon>
    </lineage>
</organism>
<dbReference type="eggNOG" id="arCOG02280">
    <property type="taxonomic scope" value="Archaea"/>
</dbReference>
<evidence type="ECO:0000256" key="2">
    <source>
        <dbReference type="ARBA" id="ARBA00023163"/>
    </source>
</evidence>
<keyword evidence="2" id="KW-0804">Transcription</keyword>
<dbReference type="OrthoDB" id="202021at2157"/>
<evidence type="ECO:0000256" key="1">
    <source>
        <dbReference type="ARBA" id="ARBA00023015"/>
    </source>
</evidence>
<keyword evidence="1" id="KW-0805">Transcription regulation</keyword>
<dbReference type="EMBL" id="AOIB01000031">
    <property type="protein sequence ID" value="ELY55231.1"/>
    <property type="molecule type" value="Genomic_DNA"/>
</dbReference>
<name>L9X186_9EURY</name>
<keyword evidence="5" id="KW-1185">Reference proteome</keyword>
<dbReference type="PANTHER" id="PTHR34236:SF1">
    <property type="entry name" value="DIMETHYL SULFOXIDE REDUCTASE TRANSCRIPTIONAL ACTIVATOR"/>
    <property type="match status" value="1"/>
</dbReference>
<dbReference type="RefSeq" id="WP_005557975.1">
    <property type="nucleotide sequence ID" value="NZ_AOIB01000031.1"/>
</dbReference>
<evidence type="ECO:0000313" key="4">
    <source>
        <dbReference type="EMBL" id="ELY55231.1"/>
    </source>
</evidence>
<protein>
    <submittedName>
        <fullName evidence="4">Bacterio-opsin activator HTH domain-containing protein</fullName>
    </submittedName>
</protein>
<dbReference type="PATRIC" id="fig|1227497.3.peg.3229"/>
<dbReference type="STRING" id="1227497.C491_15977"/>
<evidence type="ECO:0000259" key="3">
    <source>
        <dbReference type="Pfam" id="PF04967"/>
    </source>
</evidence>
<comment type="caution">
    <text evidence="4">The sequence shown here is derived from an EMBL/GenBank/DDBJ whole genome shotgun (WGS) entry which is preliminary data.</text>
</comment>
<feature type="domain" description="HTH bat-type" evidence="3">
    <location>
        <begin position="158"/>
        <end position="209"/>
    </location>
</feature>
<dbReference type="Pfam" id="PF04967">
    <property type="entry name" value="HTH_10"/>
    <property type="match status" value="1"/>
</dbReference>
<sequence length="219" mass="24839">MSTIAEFTIPAEAFALGQTLERVSDLEVEVERVVAAGPETVIPCVRFLGDEETLERADHALAGDPTVEIATPILDLEGERCYRIRWNEAVVDAVDLLTREHATVLEAGLEDDQWRFRVLFPDREALARSYEFATDQGVPIDLRKINRLEETRHGRFDLTDPQYETLVAALEYGYYDIPRGIDMEALSDELEISHQALSERLRRAHLTLVREAVGTDETR</sequence>
<proteinExistence type="predicted"/>
<dbReference type="Proteomes" id="UP000011688">
    <property type="component" value="Unassembled WGS sequence"/>
</dbReference>
<accession>L9X186</accession>